<keyword evidence="2" id="KW-0805">Transcription regulation</keyword>
<evidence type="ECO:0000259" key="6">
    <source>
        <dbReference type="PROSITE" id="PS51755"/>
    </source>
</evidence>
<dbReference type="InterPro" id="IPR051677">
    <property type="entry name" value="AfsR-DnrI-RedD_regulator"/>
</dbReference>
<dbReference type="Pfam" id="PF00486">
    <property type="entry name" value="Trans_reg_C"/>
    <property type="match status" value="1"/>
</dbReference>
<proteinExistence type="inferred from homology"/>
<keyword evidence="4" id="KW-0804">Transcription</keyword>
<protein>
    <submittedName>
        <fullName evidence="7">AfsR/SARP family transcriptional regulator</fullName>
    </submittedName>
</protein>
<dbReference type="Gene3D" id="1.10.10.10">
    <property type="entry name" value="Winged helix-like DNA-binding domain superfamily/Winged helix DNA-binding domain"/>
    <property type="match status" value="1"/>
</dbReference>
<evidence type="ECO:0000256" key="5">
    <source>
        <dbReference type="PROSITE-ProRule" id="PRU01091"/>
    </source>
</evidence>
<dbReference type="InterPro" id="IPR036388">
    <property type="entry name" value="WH-like_DNA-bd_sf"/>
</dbReference>
<evidence type="ECO:0000256" key="3">
    <source>
        <dbReference type="ARBA" id="ARBA00023125"/>
    </source>
</evidence>
<sequence>MEFRILGPLEVLRGSERIVLGRRRGERCLLGLLLLDAGEVVPLDRLVDLLWDGDPPVTARGTVMTHIARLRSLLDPHRDGRLGVRIIRVGDGYLIDVGAATVDVCRFRELYERARNTAGVAEQSALLREALQLWRGPLLADVASERVRQRAATGLDELRLSVLESWADAELACGRASQVIAALADTVRRQPQRERLVGALMLALHQEGRQAEALTVYRRTLDLLGGRLGLEPEPDLRRLHAWIAQDRPTVQLPPLAGGPDALRRLDAILAAHAGDLGPTVVVISAAAGAGKSTLAVHWGRRARQQFPDGQLHVDLRGRTAASALRPIEALTVLLRALGLPADRIPADVDQAACVYRSSVAGRRLLLVLDDARDPEQVRPLLPGDPGIMVLITSRNRLGGLVAIEGAHRLTCDTAHSLRSAP</sequence>
<dbReference type="SUPFAM" id="SSF46894">
    <property type="entry name" value="C-terminal effector domain of the bipartite response regulators"/>
    <property type="match status" value="1"/>
</dbReference>
<dbReference type="InterPro" id="IPR027417">
    <property type="entry name" value="P-loop_NTPase"/>
</dbReference>
<dbReference type="InterPro" id="IPR016032">
    <property type="entry name" value="Sig_transdc_resp-reg_C-effctor"/>
</dbReference>
<keyword evidence="8" id="KW-1185">Reference proteome</keyword>
<evidence type="ECO:0000313" key="7">
    <source>
        <dbReference type="EMBL" id="MFD1366142.1"/>
    </source>
</evidence>
<dbReference type="Gene3D" id="3.40.50.300">
    <property type="entry name" value="P-loop containing nucleotide triphosphate hydrolases"/>
    <property type="match status" value="1"/>
</dbReference>
<name>A0ABW4A6A5_9ACTN</name>
<comment type="caution">
    <text evidence="7">The sequence shown here is derived from an EMBL/GenBank/DDBJ whole genome shotgun (WGS) entry which is preliminary data.</text>
</comment>
<dbReference type="SMART" id="SM00862">
    <property type="entry name" value="Trans_reg_C"/>
    <property type="match status" value="1"/>
</dbReference>
<evidence type="ECO:0000313" key="8">
    <source>
        <dbReference type="Proteomes" id="UP001597183"/>
    </source>
</evidence>
<feature type="domain" description="OmpR/PhoB-type" evidence="6">
    <location>
        <begin position="1"/>
        <end position="97"/>
    </location>
</feature>
<dbReference type="CDD" id="cd15831">
    <property type="entry name" value="BTAD"/>
    <property type="match status" value="1"/>
</dbReference>
<dbReference type="SUPFAM" id="SSF52540">
    <property type="entry name" value="P-loop containing nucleoside triphosphate hydrolases"/>
    <property type="match status" value="1"/>
</dbReference>
<dbReference type="InterPro" id="IPR005158">
    <property type="entry name" value="BTAD"/>
</dbReference>
<comment type="similarity">
    <text evidence="1">Belongs to the AfsR/DnrI/RedD regulatory family.</text>
</comment>
<dbReference type="InterPro" id="IPR011990">
    <property type="entry name" value="TPR-like_helical_dom_sf"/>
</dbReference>
<dbReference type="PROSITE" id="PS51755">
    <property type="entry name" value="OMPR_PHOB"/>
    <property type="match status" value="1"/>
</dbReference>
<evidence type="ECO:0000256" key="1">
    <source>
        <dbReference type="ARBA" id="ARBA00005820"/>
    </source>
</evidence>
<evidence type="ECO:0000256" key="2">
    <source>
        <dbReference type="ARBA" id="ARBA00023015"/>
    </source>
</evidence>
<keyword evidence="3 5" id="KW-0238">DNA-binding</keyword>
<dbReference type="PANTHER" id="PTHR35807">
    <property type="entry name" value="TRANSCRIPTIONAL REGULATOR REDD-RELATED"/>
    <property type="match status" value="1"/>
</dbReference>
<feature type="DNA-binding region" description="OmpR/PhoB-type" evidence="5">
    <location>
        <begin position="1"/>
        <end position="97"/>
    </location>
</feature>
<dbReference type="InterPro" id="IPR001867">
    <property type="entry name" value="OmpR/PhoB-type_DNA-bd"/>
</dbReference>
<dbReference type="EMBL" id="JBHTMK010000016">
    <property type="protein sequence ID" value="MFD1366142.1"/>
    <property type="molecule type" value="Genomic_DNA"/>
</dbReference>
<reference evidence="8" key="1">
    <citation type="journal article" date="2019" name="Int. J. Syst. Evol. Microbiol.">
        <title>The Global Catalogue of Microorganisms (GCM) 10K type strain sequencing project: providing services to taxonomists for standard genome sequencing and annotation.</title>
        <authorList>
            <consortium name="The Broad Institute Genomics Platform"/>
            <consortium name="The Broad Institute Genome Sequencing Center for Infectious Disease"/>
            <person name="Wu L."/>
            <person name="Ma J."/>
        </authorList>
    </citation>
    <scope>NUCLEOTIDE SEQUENCE [LARGE SCALE GENOMIC DNA]</scope>
    <source>
        <strain evidence="8">CCM 7526</strain>
    </source>
</reference>
<dbReference type="SMART" id="SM01043">
    <property type="entry name" value="BTAD"/>
    <property type="match status" value="1"/>
</dbReference>
<dbReference type="Gene3D" id="1.25.40.10">
    <property type="entry name" value="Tetratricopeptide repeat domain"/>
    <property type="match status" value="1"/>
</dbReference>
<dbReference type="RefSeq" id="WP_317786576.1">
    <property type="nucleotide sequence ID" value="NZ_AP028461.1"/>
</dbReference>
<evidence type="ECO:0000256" key="4">
    <source>
        <dbReference type="ARBA" id="ARBA00023163"/>
    </source>
</evidence>
<accession>A0ABW4A6A5</accession>
<organism evidence="7 8">
    <name type="scientific">Actinoplanes sichuanensis</name>
    <dbReference type="NCBI Taxonomy" id="512349"/>
    <lineage>
        <taxon>Bacteria</taxon>
        <taxon>Bacillati</taxon>
        <taxon>Actinomycetota</taxon>
        <taxon>Actinomycetes</taxon>
        <taxon>Micromonosporales</taxon>
        <taxon>Micromonosporaceae</taxon>
        <taxon>Actinoplanes</taxon>
    </lineage>
</organism>
<dbReference type="SUPFAM" id="SSF48452">
    <property type="entry name" value="TPR-like"/>
    <property type="match status" value="1"/>
</dbReference>
<dbReference type="Proteomes" id="UP001597183">
    <property type="component" value="Unassembled WGS sequence"/>
</dbReference>
<gene>
    <name evidence="7" type="ORF">ACFQ5G_12380</name>
</gene>
<dbReference type="Pfam" id="PF03704">
    <property type="entry name" value="BTAD"/>
    <property type="match status" value="1"/>
</dbReference>
<dbReference type="PANTHER" id="PTHR35807:SF1">
    <property type="entry name" value="TRANSCRIPTIONAL REGULATOR REDD"/>
    <property type="match status" value="1"/>
</dbReference>